<evidence type="ECO:0000256" key="2">
    <source>
        <dbReference type="ARBA" id="ARBA00002901"/>
    </source>
</evidence>
<keyword evidence="14" id="KW-1185">Reference proteome</keyword>
<evidence type="ECO:0000313" key="13">
    <source>
        <dbReference type="EMBL" id="ABW26412.1"/>
    </source>
</evidence>
<dbReference type="eggNOG" id="COG0303">
    <property type="taxonomic scope" value="Bacteria"/>
</dbReference>
<dbReference type="Gene3D" id="3.90.105.10">
    <property type="entry name" value="Molybdopterin biosynthesis moea protein, domain 2"/>
    <property type="match status" value="1"/>
</dbReference>
<evidence type="ECO:0000256" key="9">
    <source>
        <dbReference type="ARBA" id="ARBA00023150"/>
    </source>
</evidence>
<dbReference type="InterPro" id="IPR036135">
    <property type="entry name" value="MoeA_linker/N_sf"/>
</dbReference>
<dbReference type="PROSITE" id="PS01079">
    <property type="entry name" value="MOCF_BIOSYNTHESIS_2"/>
    <property type="match status" value="1"/>
</dbReference>
<gene>
    <name evidence="13" type="primary">moeA</name>
    <name evidence="13" type="ordered locus">AM1_1382</name>
</gene>
<dbReference type="UniPathway" id="UPA00344"/>
<dbReference type="Pfam" id="PF03454">
    <property type="entry name" value="MoeA_C"/>
    <property type="match status" value="1"/>
</dbReference>
<evidence type="ECO:0000256" key="4">
    <source>
        <dbReference type="ARBA" id="ARBA00010763"/>
    </source>
</evidence>
<dbReference type="NCBIfam" id="TIGR00177">
    <property type="entry name" value="molyb_syn"/>
    <property type="match status" value="1"/>
</dbReference>
<dbReference type="InterPro" id="IPR036425">
    <property type="entry name" value="MoaB/Mog-like_dom_sf"/>
</dbReference>
<dbReference type="SUPFAM" id="SSF63867">
    <property type="entry name" value="MoeA C-terminal domain-like"/>
    <property type="match status" value="1"/>
</dbReference>
<dbReference type="InterPro" id="IPR038987">
    <property type="entry name" value="MoeA-like"/>
</dbReference>
<dbReference type="HOGENOM" id="CLU_010186_7_1_3"/>
<evidence type="ECO:0000256" key="11">
    <source>
        <dbReference type="RuleBase" id="RU365090"/>
    </source>
</evidence>
<evidence type="ECO:0000256" key="7">
    <source>
        <dbReference type="ARBA" id="ARBA00022723"/>
    </source>
</evidence>
<keyword evidence="6 11" id="KW-0808">Transferase</keyword>
<dbReference type="InterPro" id="IPR005111">
    <property type="entry name" value="MoeA_C_domain_IV"/>
</dbReference>
<evidence type="ECO:0000256" key="1">
    <source>
        <dbReference type="ARBA" id="ARBA00001946"/>
    </source>
</evidence>
<dbReference type="STRING" id="329726.AM1_1382"/>
<name>B0C6J1_ACAM1</name>
<evidence type="ECO:0000259" key="12">
    <source>
        <dbReference type="SMART" id="SM00852"/>
    </source>
</evidence>
<dbReference type="InterPro" id="IPR001453">
    <property type="entry name" value="MoaB/Mog_dom"/>
</dbReference>
<dbReference type="GO" id="GO:0005829">
    <property type="term" value="C:cytosol"/>
    <property type="evidence" value="ECO:0007669"/>
    <property type="project" value="TreeGrafter"/>
</dbReference>
<dbReference type="Proteomes" id="UP000000268">
    <property type="component" value="Chromosome"/>
</dbReference>
<proteinExistence type="inferred from homology"/>
<dbReference type="KEGG" id="amr:AM1_1382"/>
<keyword evidence="8 11" id="KW-0460">Magnesium</keyword>
<keyword evidence="9 11" id="KW-0501">Molybdenum cofactor biosynthesis</keyword>
<dbReference type="Pfam" id="PF00994">
    <property type="entry name" value="MoCF_biosynth"/>
    <property type="match status" value="1"/>
</dbReference>
<dbReference type="FunFam" id="3.40.980.10:FF:000004">
    <property type="entry name" value="Molybdopterin molybdenumtransferase"/>
    <property type="match status" value="1"/>
</dbReference>
<dbReference type="PANTHER" id="PTHR10192:SF5">
    <property type="entry name" value="GEPHYRIN"/>
    <property type="match status" value="1"/>
</dbReference>
<keyword evidence="7 11" id="KW-0479">Metal-binding</keyword>
<evidence type="ECO:0000256" key="10">
    <source>
        <dbReference type="ARBA" id="ARBA00047317"/>
    </source>
</evidence>
<dbReference type="Gene3D" id="3.40.980.10">
    <property type="entry name" value="MoaB/Mog-like domain"/>
    <property type="match status" value="1"/>
</dbReference>
<evidence type="ECO:0000256" key="8">
    <source>
        <dbReference type="ARBA" id="ARBA00022842"/>
    </source>
</evidence>
<dbReference type="EC" id="2.10.1.1" evidence="11"/>
<comment type="catalytic activity">
    <reaction evidence="10">
        <text>adenylyl-molybdopterin + molybdate = Mo-molybdopterin + AMP + H(+)</text>
        <dbReference type="Rhea" id="RHEA:35047"/>
        <dbReference type="ChEBI" id="CHEBI:15378"/>
        <dbReference type="ChEBI" id="CHEBI:36264"/>
        <dbReference type="ChEBI" id="CHEBI:62727"/>
        <dbReference type="ChEBI" id="CHEBI:71302"/>
        <dbReference type="ChEBI" id="CHEBI:456215"/>
        <dbReference type="EC" id="2.10.1.1"/>
    </reaction>
</comment>
<dbReference type="InterPro" id="IPR008284">
    <property type="entry name" value="MoCF_biosynth_CS"/>
</dbReference>
<organism evidence="13 14">
    <name type="scientific">Acaryochloris marina (strain MBIC 11017)</name>
    <dbReference type="NCBI Taxonomy" id="329726"/>
    <lineage>
        <taxon>Bacteria</taxon>
        <taxon>Bacillati</taxon>
        <taxon>Cyanobacteriota</taxon>
        <taxon>Cyanophyceae</taxon>
        <taxon>Acaryochloridales</taxon>
        <taxon>Acaryochloridaceae</taxon>
        <taxon>Acaryochloris</taxon>
    </lineage>
</organism>
<dbReference type="Gene3D" id="2.170.190.11">
    <property type="entry name" value="Molybdopterin biosynthesis moea protein, domain 3"/>
    <property type="match status" value="1"/>
</dbReference>
<feature type="domain" description="MoaB/Mog" evidence="12">
    <location>
        <begin position="180"/>
        <end position="324"/>
    </location>
</feature>
<dbReference type="GO" id="GO:0006777">
    <property type="term" value="P:Mo-molybdopterin cofactor biosynthetic process"/>
    <property type="evidence" value="ECO:0007669"/>
    <property type="project" value="UniProtKB-UniRule"/>
</dbReference>
<keyword evidence="5 11" id="KW-0500">Molybdenum</keyword>
<comment type="cofactor">
    <cofactor evidence="1 11">
        <name>Mg(2+)</name>
        <dbReference type="ChEBI" id="CHEBI:18420"/>
    </cofactor>
</comment>
<dbReference type="InterPro" id="IPR036688">
    <property type="entry name" value="MoeA_C_domain_IV_sf"/>
</dbReference>
<sequence>MLSVDQAESLILKTAQPLADQEISTLLNAQQRILATDISSTLDFPYWDNSAMDGYAVRYVDVQACGPDTPAILDVVTEIPAGTCPSLSLAPGQAARIFTGAMVPQGADTVVMQENTLRQGDQVHILQCPQPQAFVRKRGAYYQAGAPVLKQGMTLTPPDIAILATVQCTEIPVYRRPVVAILSTGNELVAPDQPLEAGQIVDSNRYALAALVQATGAEVQLIDPVGDTVEDLKAAIASTILQADIVISSGGVSVGDYDYVDQVLAELNADIYIRSVAVKPGKPLTFATFPATGGNQPVLYFGLPGNPVSALVSFWRFVQPALRKVSGQSGSWRPHFVKARTLHPLPAGGRREIYLWGQLSLNDGQYEFTLAGGSHSSGNLMNLSQTNGLVMIPVDHPAMEAGESVSVMQVGEAST</sequence>
<dbReference type="Pfam" id="PF03453">
    <property type="entry name" value="MoeA_N"/>
    <property type="match status" value="1"/>
</dbReference>
<dbReference type="GO" id="GO:0046872">
    <property type="term" value="F:metal ion binding"/>
    <property type="evidence" value="ECO:0007669"/>
    <property type="project" value="UniProtKB-UniRule"/>
</dbReference>
<evidence type="ECO:0000256" key="3">
    <source>
        <dbReference type="ARBA" id="ARBA00005046"/>
    </source>
</evidence>
<evidence type="ECO:0000256" key="5">
    <source>
        <dbReference type="ARBA" id="ARBA00022505"/>
    </source>
</evidence>
<dbReference type="AlphaFoldDB" id="B0C6J1"/>
<dbReference type="PANTHER" id="PTHR10192">
    <property type="entry name" value="MOLYBDOPTERIN BIOSYNTHESIS PROTEIN"/>
    <property type="match status" value="1"/>
</dbReference>
<evidence type="ECO:0000313" key="14">
    <source>
        <dbReference type="Proteomes" id="UP000000268"/>
    </source>
</evidence>
<accession>B0C6J1</accession>
<dbReference type="NCBIfam" id="NF045515">
    <property type="entry name" value="Glp_gephyrin"/>
    <property type="match status" value="1"/>
</dbReference>
<comment type="function">
    <text evidence="2 11">Catalyzes the insertion of molybdate into adenylated molybdopterin with the concomitant release of AMP.</text>
</comment>
<dbReference type="InterPro" id="IPR005110">
    <property type="entry name" value="MoeA_linker/N"/>
</dbReference>
<dbReference type="SMART" id="SM00852">
    <property type="entry name" value="MoCF_biosynth"/>
    <property type="match status" value="1"/>
</dbReference>
<dbReference type="EMBL" id="CP000828">
    <property type="protein sequence ID" value="ABW26412.1"/>
    <property type="molecule type" value="Genomic_DNA"/>
</dbReference>
<comment type="pathway">
    <text evidence="3 11">Cofactor biosynthesis; molybdopterin biosynthesis.</text>
</comment>
<dbReference type="RefSeq" id="WP_012161944.1">
    <property type="nucleotide sequence ID" value="NC_009925.1"/>
</dbReference>
<reference evidence="13 14" key="1">
    <citation type="journal article" date="2008" name="Proc. Natl. Acad. Sci. U.S.A.">
        <title>Niche adaptation and genome expansion in the chlorophyll d-producing cyanobacterium Acaryochloris marina.</title>
        <authorList>
            <person name="Swingley W.D."/>
            <person name="Chen M."/>
            <person name="Cheung P.C."/>
            <person name="Conrad A.L."/>
            <person name="Dejesa L.C."/>
            <person name="Hao J."/>
            <person name="Honchak B.M."/>
            <person name="Karbach L.E."/>
            <person name="Kurdoglu A."/>
            <person name="Lahiri S."/>
            <person name="Mastrian S.D."/>
            <person name="Miyashita H."/>
            <person name="Page L."/>
            <person name="Ramakrishna P."/>
            <person name="Satoh S."/>
            <person name="Sattley W.M."/>
            <person name="Shimada Y."/>
            <person name="Taylor H.L."/>
            <person name="Tomo T."/>
            <person name="Tsuchiya T."/>
            <person name="Wang Z.T."/>
            <person name="Raymond J."/>
            <person name="Mimuro M."/>
            <person name="Blankenship R.E."/>
            <person name="Touchman J.W."/>
        </authorList>
    </citation>
    <scope>NUCLEOTIDE SEQUENCE [LARGE SCALE GENOMIC DNA]</scope>
    <source>
        <strain evidence="14">MBIC 11017</strain>
    </source>
</reference>
<dbReference type="SUPFAM" id="SSF53218">
    <property type="entry name" value="Molybdenum cofactor biosynthesis proteins"/>
    <property type="match status" value="1"/>
</dbReference>
<dbReference type="OrthoDB" id="9804758at2"/>
<evidence type="ECO:0000256" key="6">
    <source>
        <dbReference type="ARBA" id="ARBA00022679"/>
    </source>
</evidence>
<comment type="similarity">
    <text evidence="4 11">Belongs to the MoeA family.</text>
</comment>
<dbReference type="SUPFAM" id="SSF63882">
    <property type="entry name" value="MoeA N-terminal region -like"/>
    <property type="match status" value="1"/>
</dbReference>
<dbReference type="GO" id="GO:0061599">
    <property type="term" value="F:molybdopterin molybdotransferase activity"/>
    <property type="evidence" value="ECO:0007669"/>
    <property type="project" value="UniProtKB-UniRule"/>
</dbReference>
<protein>
    <recommendedName>
        <fullName evidence="11">Molybdopterin molybdenumtransferase</fullName>
        <ecNumber evidence="11">2.10.1.1</ecNumber>
    </recommendedName>
</protein>
<dbReference type="CDD" id="cd00887">
    <property type="entry name" value="MoeA"/>
    <property type="match status" value="1"/>
</dbReference>
<dbReference type="Gene3D" id="2.40.340.10">
    <property type="entry name" value="MoeA, C-terminal, domain IV"/>
    <property type="match status" value="1"/>
</dbReference>